<name>A0A1J5TCG1_9ZZZZ</name>
<dbReference type="AlphaFoldDB" id="A0A1J5TCG1"/>
<evidence type="ECO:0000313" key="2">
    <source>
        <dbReference type="EMBL" id="OIR18577.1"/>
    </source>
</evidence>
<protein>
    <submittedName>
        <fullName evidence="2">Uncharacterized protein</fullName>
    </submittedName>
</protein>
<feature type="region of interest" description="Disordered" evidence="1">
    <location>
        <begin position="125"/>
        <end position="150"/>
    </location>
</feature>
<gene>
    <name evidence="2" type="ORF">GALL_09140</name>
</gene>
<organism evidence="2">
    <name type="scientific">mine drainage metagenome</name>
    <dbReference type="NCBI Taxonomy" id="410659"/>
    <lineage>
        <taxon>unclassified sequences</taxon>
        <taxon>metagenomes</taxon>
        <taxon>ecological metagenomes</taxon>
    </lineage>
</organism>
<dbReference type="EMBL" id="MLJW01000002">
    <property type="protein sequence ID" value="OIR18577.1"/>
    <property type="molecule type" value="Genomic_DNA"/>
</dbReference>
<dbReference type="InterPro" id="IPR054233">
    <property type="entry name" value="DUF6958"/>
</dbReference>
<comment type="caution">
    <text evidence="2">The sequence shown here is derived from an EMBL/GenBank/DDBJ whole genome shotgun (WGS) entry which is preliminary data.</text>
</comment>
<sequence length="233" mass="26294">MPAASPRNPRARARADHPYQAFWEPLESDHGFELKPMFGGRAAYLDERLVLHFTAKEEPWRGVLVATDHERQSSLIAEFPALAPHPVLPKWLYLPEEHEQFERVLGRLVALVKARDPRIGVAPSRRRRSRASRFRPDQIGVRSPEAPGRQERRVSLAEYEAVRTALEGRIPAKGAGVGVDGLLEVLAAGPLRTRFGSRSALARWIRVVTGDLEVRGVLRRRPGHGDPRWTQPR</sequence>
<evidence type="ECO:0000256" key="1">
    <source>
        <dbReference type="SAM" id="MobiDB-lite"/>
    </source>
</evidence>
<dbReference type="Pfam" id="PF22278">
    <property type="entry name" value="DUF6958"/>
    <property type="match status" value="1"/>
</dbReference>
<reference evidence="2" key="1">
    <citation type="submission" date="2016-10" db="EMBL/GenBank/DDBJ databases">
        <title>Sequence of Gallionella enrichment culture.</title>
        <authorList>
            <person name="Poehlein A."/>
            <person name="Muehling M."/>
            <person name="Daniel R."/>
        </authorList>
    </citation>
    <scope>NUCLEOTIDE SEQUENCE</scope>
</reference>
<proteinExistence type="predicted"/>
<accession>A0A1J5TCG1</accession>